<evidence type="ECO:0000256" key="4">
    <source>
        <dbReference type="SAM" id="MobiDB-lite"/>
    </source>
</evidence>
<organism evidence="6 7">
    <name type="scientific">Streptomyces nymphaeiformis</name>
    <dbReference type="NCBI Taxonomy" id="2663842"/>
    <lineage>
        <taxon>Bacteria</taxon>
        <taxon>Bacillati</taxon>
        <taxon>Actinomycetota</taxon>
        <taxon>Actinomycetes</taxon>
        <taxon>Kitasatosporales</taxon>
        <taxon>Streptomycetaceae</taxon>
        <taxon>Streptomyces</taxon>
    </lineage>
</organism>
<feature type="region of interest" description="Disordered" evidence="4">
    <location>
        <begin position="576"/>
        <end position="599"/>
    </location>
</feature>
<dbReference type="EMBL" id="JACHJY010000009">
    <property type="protein sequence ID" value="MBB4985009.1"/>
    <property type="molecule type" value="Genomic_DNA"/>
</dbReference>
<dbReference type="PANTHER" id="PTHR22683">
    <property type="entry name" value="SPORULATION PROTEIN RELATED"/>
    <property type="match status" value="1"/>
</dbReference>
<evidence type="ECO:0000313" key="6">
    <source>
        <dbReference type="EMBL" id="MBB4985009.1"/>
    </source>
</evidence>
<comment type="caution">
    <text evidence="6">The sequence shown here is derived from an EMBL/GenBank/DDBJ whole genome shotgun (WGS) entry which is preliminary data.</text>
</comment>
<dbReference type="Proteomes" id="UP000582643">
    <property type="component" value="Unassembled WGS sequence"/>
</dbReference>
<protein>
    <submittedName>
        <fullName evidence="6">S-DNA-T family DNA segregation ATPase FtsK/SpoIIIE</fullName>
    </submittedName>
</protein>
<dbReference type="PROSITE" id="PS50901">
    <property type="entry name" value="FTSK"/>
    <property type="match status" value="1"/>
</dbReference>
<evidence type="ECO:0000259" key="5">
    <source>
        <dbReference type="PROSITE" id="PS50901"/>
    </source>
</evidence>
<dbReference type="RefSeq" id="WP_184932236.1">
    <property type="nucleotide sequence ID" value="NZ_JACHJY010000009.1"/>
</dbReference>
<feature type="domain" description="FtsK" evidence="5">
    <location>
        <begin position="305"/>
        <end position="490"/>
    </location>
</feature>
<evidence type="ECO:0000256" key="1">
    <source>
        <dbReference type="ARBA" id="ARBA00022741"/>
    </source>
</evidence>
<dbReference type="InterPro" id="IPR027417">
    <property type="entry name" value="P-loop_NTPase"/>
</dbReference>
<accession>A0A7W7XDQ8</accession>
<gene>
    <name evidence="6" type="ORF">GGE06_005959</name>
</gene>
<dbReference type="AlphaFoldDB" id="A0A7W7XDQ8"/>
<reference evidence="6 7" key="1">
    <citation type="submission" date="2020-08" db="EMBL/GenBank/DDBJ databases">
        <title>Genomic Encyclopedia of Type Strains, Phase III (KMG-III): the genomes of soil and plant-associated and newly described type strains.</title>
        <authorList>
            <person name="Whitman W."/>
        </authorList>
    </citation>
    <scope>NUCLEOTIDE SEQUENCE [LARGE SCALE GENOMIC DNA]</scope>
    <source>
        <strain evidence="6 7">SFB5A</strain>
    </source>
</reference>
<dbReference type="Pfam" id="PF01580">
    <property type="entry name" value="FtsK_SpoIIIE"/>
    <property type="match status" value="1"/>
</dbReference>
<dbReference type="Gene3D" id="3.40.50.300">
    <property type="entry name" value="P-loop containing nucleotide triphosphate hydrolases"/>
    <property type="match status" value="1"/>
</dbReference>
<dbReference type="GO" id="GO:0003677">
    <property type="term" value="F:DNA binding"/>
    <property type="evidence" value="ECO:0007669"/>
    <property type="project" value="InterPro"/>
</dbReference>
<name>A0A7W7XDQ8_9ACTN</name>
<feature type="binding site" evidence="3">
    <location>
        <begin position="321"/>
        <end position="328"/>
    </location>
    <ligand>
        <name>ATP</name>
        <dbReference type="ChEBI" id="CHEBI:30616"/>
    </ligand>
</feature>
<dbReference type="InterPro" id="IPR050206">
    <property type="entry name" value="FtsK/SpoIIIE/SftA"/>
</dbReference>
<dbReference type="SUPFAM" id="SSF52540">
    <property type="entry name" value="P-loop containing nucleoside triphosphate hydrolases"/>
    <property type="match status" value="1"/>
</dbReference>
<dbReference type="InterPro" id="IPR002543">
    <property type="entry name" value="FtsK_dom"/>
</dbReference>
<dbReference type="PANTHER" id="PTHR22683:SF41">
    <property type="entry name" value="DNA TRANSLOCASE FTSK"/>
    <property type="match status" value="1"/>
</dbReference>
<proteinExistence type="predicted"/>
<evidence type="ECO:0000256" key="3">
    <source>
        <dbReference type="PROSITE-ProRule" id="PRU00289"/>
    </source>
</evidence>
<dbReference type="GO" id="GO:0005524">
    <property type="term" value="F:ATP binding"/>
    <property type="evidence" value="ECO:0007669"/>
    <property type="project" value="UniProtKB-UniRule"/>
</dbReference>
<evidence type="ECO:0000256" key="2">
    <source>
        <dbReference type="ARBA" id="ARBA00022840"/>
    </source>
</evidence>
<evidence type="ECO:0000313" key="7">
    <source>
        <dbReference type="Proteomes" id="UP000582643"/>
    </source>
</evidence>
<keyword evidence="1 3" id="KW-0547">Nucleotide-binding</keyword>
<sequence length="678" mass="72168">MTTAAHTPQDTNRPILTVVKDNAPAPVEGTVVEHQGTTVATRPAWLTAAQDHVRANRMYAPWVARGYWRLARSLFAGYRDDYPQMIATAKAARKAAAGDAAAEAKAHALVETRRADYRRHRLIYSAKAGGWAALAGTGATITTLGAPLLDIPLALAALGLGAWHGRPAVSGQQNPLAPGSAAMHPGAGVPPTAGDEKVLAALKKLGFEGEIIQPLTRQPDQTLTITVDLDDTVTALKSKTEALAGALKRDVPMVDVSKGTHANQAHIWLSDTDPFETTRPSPLVQAPGPIDAWNDGVPVGWGKRGNTVRLLIRNQHTLIGGTTRSGKGVGMANLLVGAAMDPRINLRIVAGKENGEFDALGRAGVAATYFKPDPARLLALTEALTVDMDRRNRILGELGKSKMTEDTILRLGGIELVVIDEVATYTSPGSHDDRDQLLEKLMKLAAVATGAGILLVLTTQLPQVDVIPTRLSMNCGTKWAMKVDSGTQSNTILGSGLAGSGGPDASKFDPPRPGLGWLNNPFAGGTDLARSFDLDEDERGEVTLLMRYAAKLREDAGRLAGQWDDPIEQHLIAATGLSSAAGGPERNGRPGRAGSPDPGEILIARVIDVLTDAKVDRMKTEPLVEALRDRWYPDLTPDRFKELMKEAGAGIPVTLGPIGEEKNPRGFKLQTLTALRRP</sequence>
<keyword evidence="2 3" id="KW-0067">ATP-binding</keyword>
<keyword evidence="7" id="KW-1185">Reference proteome</keyword>